<proteinExistence type="predicted"/>
<dbReference type="Pfam" id="PF23746">
    <property type="entry name" value="Gp41_Mu"/>
    <property type="match status" value="1"/>
</dbReference>
<name>A0A0K9UR45_VIBCL</name>
<gene>
    <name evidence="1" type="ORF">VC274080_023749</name>
</gene>
<sequence length="119" mass="13500">MAIMTFNLEHGFKVGENTHFEVGLRELTAADIYQAQLESEHVKLIGNRPFAYTSNVEMGMRLLCRQVEFIGAINGPFEPKELLKLHTDDFNILQKKASELDSLMLPDEVMNEVSSRGED</sequence>
<reference evidence="1 2" key="1">
    <citation type="submission" date="2007-01" db="EMBL/GenBank/DDBJ databases">
        <authorList>
            <person name="Kobayashi T."/>
            <person name="Suzuki M."/>
            <person name="Inoue H."/>
            <person name="Itai R.N."/>
            <person name="Takahashi M."/>
            <person name="Nakanishi H."/>
            <person name="Mori S."/>
            <person name="Nishizawa N.K."/>
        </authorList>
    </citation>
    <scope>NUCLEOTIDE SEQUENCE [LARGE SCALE GENOMIC DNA]</scope>
    <source>
        <strain evidence="1 2">2740-80</strain>
    </source>
</reference>
<organism evidence="1 2">
    <name type="scientific">Vibrio cholerae 2740-80</name>
    <dbReference type="NCBI Taxonomy" id="412614"/>
    <lineage>
        <taxon>Bacteria</taxon>
        <taxon>Pseudomonadati</taxon>
        <taxon>Pseudomonadota</taxon>
        <taxon>Gammaproteobacteria</taxon>
        <taxon>Vibrionales</taxon>
        <taxon>Vibrionaceae</taxon>
        <taxon>Vibrio</taxon>
    </lineage>
</organism>
<protein>
    <recommendedName>
        <fullName evidence="3">Mu-like prophage FluMu protein gp41</fullName>
    </recommendedName>
</protein>
<comment type="caution">
    <text evidence="1">The sequence shown here is derived from an EMBL/GenBank/DDBJ whole genome shotgun (WGS) entry which is preliminary data.</text>
</comment>
<dbReference type="RefSeq" id="WP_000996598.1">
    <property type="nucleotide sequence ID" value="NZ_CP016324.1"/>
</dbReference>
<evidence type="ECO:0000313" key="2">
    <source>
        <dbReference type="Proteomes" id="UP000003017"/>
    </source>
</evidence>
<dbReference type="AlphaFoldDB" id="A0A0K9UR45"/>
<dbReference type="Proteomes" id="UP000003017">
    <property type="component" value="Unassembled WGS sequence"/>
</dbReference>
<reference evidence="1 2" key="2">
    <citation type="submission" date="2010-08" db="EMBL/GenBank/DDBJ databases">
        <title>The Genome Sequence of Vibrio cholerae strain 2740-80.</title>
        <authorList>
            <consortium name="The Broad Institute Genome Sequencing Platform"/>
            <person name="Colwell R."/>
            <person name="Young S.K."/>
            <person name="Zeng Q."/>
            <person name="Alvarado L."/>
            <person name="Berlin A."/>
            <person name="Chapman S."/>
            <person name="Chen Z."/>
            <person name="Freedman E."/>
            <person name="Gellesch M."/>
            <person name="Goldberg J."/>
            <person name="Griggs A."/>
            <person name="Gujja S."/>
            <person name="Heilman E."/>
            <person name="Heiman D."/>
            <person name="Howarth C."/>
            <person name="Larson L."/>
            <person name="Mehta T."/>
            <person name="Neiman D.N."/>
            <person name="Park D."/>
            <person name="Pearson M."/>
            <person name="Roberts A."/>
            <person name="Saif S."/>
            <person name="Shenoy N."/>
            <person name="Sisk P."/>
            <person name="Stolte C."/>
            <person name="Sykes S."/>
            <person name="White J."/>
            <person name="Yandava C."/>
            <person name="Borodovsky M."/>
            <person name="Heidelberg J."/>
            <person name="Haas B."/>
            <person name="Nusbaum C."/>
            <person name="Birren B."/>
        </authorList>
    </citation>
    <scope>NUCLEOTIDE SEQUENCE [LARGE SCALE GENOMIC DNA]</scope>
    <source>
        <strain evidence="1 2">2740-80</strain>
    </source>
</reference>
<evidence type="ECO:0008006" key="3">
    <source>
        <dbReference type="Google" id="ProtNLM"/>
    </source>
</evidence>
<dbReference type="EMBL" id="AAUT02000021">
    <property type="protein sequence ID" value="KNA57972.1"/>
    <property type="molecule type" value="Genomic_DNA"/>
</dbReference>
<dbReference type="InterPro" id="IPR056974">
    <property type="entry name" value="Tail_Gp41-like"/>
</dbReference>
<accession>A0A0K9UR45</accession>
<evidence type="ECO:0000313" key="1">
    <source>
        <dbReference type="EMBL" id="KNA57972.1"/>
    </source>
</evidence>